<dbReference type="Proteomes" id="UP000215126">
    <property type="component" value="Chromosome 1"/>
</dbReference>
<feature type="domain" description="Ribose-phosphate pyrophosphokinase N-terminal" evidence="4">
    <location>
        <begin position="5"/>
        <end position="116"/>
    </location>
</feature>
<dbReference type="CDD" id="cd06223">
    <property type="entry name" value="PRTases_typeI"/>
    <property type="match status" value="1"/>
</dbReference>
<keyword evidence="5" id="KW-0808">Transferase</keyword>
<name>A0A239SJ65_9BURK</name>
<gene>
    <name evidence="5" type="primary">prs_2</name>
    <name evidence="5" type="ORF">SAMEA4530655_02398</name>
</gene>
<dbReference type="GO" id="GO:0000287">
    <property type="term" value="F:magnesium ion binding"/>
    <property type="evidence" value="ECO:0007669"/>
    <property type="project" value="InterPro"/>
</dbReference>
<dbReference type="Pfam" id="PF13793">
    <property type="entry name" value="Pribosyltran_N"/>
    <property type="match status" value="1"/>
</dbReference>
<sequence>MKDVAIYAMPGNESFARVLAGLVECPLQRLLIHRFPDGEQLVTLDGPLSGKSIVIVCSLKRPDAKLLPLLFAADTARDLGAREVILIAPYLCYLRQDARFRPGESVSANSFGRLLSSWFDGLIAVEPHLHRLPSLCAVYTIPLRSAHSATATAAWIAANVTDPLIVGPDTESAAWVAQIAGRIGAPSVVAHKTRQGDRQVSLELHVPAAYAHRQPVIVDDILASGQTMLAAIGALVKAGFGSPVCIAVHGLFDGIGVDELIAAGAGSVVTCNTVPHASNAIDVTPAVREALGDLLDELASRR</sequence>
<dbReference type="EC" id="2.7.6.1" evidence="5"/>
<keyword evidence="1 2" id="KW-0545">Nucleotide biosynthesis</keyword>
<dbReference type="Gene3D" id="3.40.50.2020">
    <property type="match status" value="2"/>
</dbReference>
<dbReference type="GeneID" id="88095038"/>
<dbReference type="NCBIfam" id="NF005537">
    <property type="entry name" value="PRK07199.1"/>
    <property type="match status" value="1"/>
</dbReference>
<dbReference type="InterPro" id="IPR005946">
    <property type="entry name" value="Rib-P_diPkinase"/>
</dbReference>
<dbReference type="GO" id="GO:0006015">
    <property type="term" value="P:5-phosphoribose 1-diphosphate biosynthetic process"/>
    <property type="evidence" value="ECO:0007669"/>
    <property type="project" value="TreeGrafter"/>
</dbReference>
<dbReference type="GO" id="GO:0005737">
    <property type="term" value="C:cytoplasm"/>
    <property type="evidence" value="ECO:0007669"/>
    <property type="project" value="TreeGrafter"/>
</dbReference>
<feature type="domain" description="Phosphoribosyltransferase" evidence="3">
    <location>
        <begin position="152"/>
        <end position="250"/>
    </location>
</feature>
<dbReference type="NCBIfam" id="TIGR01251">
    <property type="entry name" value="ribP_PPkin"/>
    <property type="match status" value="1"/>
</dbReference>
<dbReference type="GO" id="GO:0016301">
    <property type="term" value="F:kinase activity"/>
    <property type="evidence" value="ECO:0007669"/>
    <property type="project" value="UniProtKB-KW"/>
</dbReference>
<dbReference type="STRING" id="93222.NA29_16200"/>
<dbReference type="SUPFAM" id="SSF53271">
    <property type="entry name" value="PRTase-like"/>
    <property type="match status" value="2"/>
</dbReference>
<keyword evidence="5" id="KW-0418">Kinase</keyword>
<evidence type="ECO:0000256" key="1">
    <source>
        <dbReference type="ARBA" id="ARBA00022727"/>
    </source>
</evidence>
<evidence type="ECO:0000259" key="3">
    <source>
        <dbReference type="Pfam" id="PF00156"/>
    </source>
</evidence>
<evidence type="ECO:0000313" key="6">
    <source>
        <dbReference type="Proteomes" id="UP000215126"/>
    </source>
</evidence>
<accession>A0A239SJ65</accession>
<dbReference type="InterPro" id="IPR029057">
    <property type="entry name" value="PRTase-like"/>
</dbReference>
<dbReference type="GO" id="GO:0004749">
    <property type="term" value="F:ribose phosphate diphosphokinase activity"/>
    <property type="evidence" value="ECO:0007669"/>
    <property type="project" value="UniProtKB-EC"/>
</dbReference>
<protein>
    <submittedName>
        <fullName evidence="5">Ribose-phosphate pyrophosphokinase</fullName>
        <ecNumber evidence="5">2.7.6.1</ecNumber>
    </submittedName>
</protein>
<dbReference type="SMART" id="SM01400">
    <property type="entry name" value="Pribosyltran_N"/>
    <property type="match status" value="1"/>
</dbReference>
<keyword evidence="6" id="KW-1185">Reference proteome</keyword>
<dbReference type="RefSeq" id="WP_039398427.1">
    <property type="nucleotide sequence ID" value="NZ_CABPRX010000002.1"/>
</dbReference>
<evidence type="ECO:0000259" key="4">
    <source>
        <dbReference type="Pfam" id="PF13793"/>
    </source>
</evidence>
<evidence type="ECO:0000313" key="5">
    <source>
        <dbReference type="EMBL" id="SNU85299.1"/>
    </source>
</evidence>
<dbReference type="GO" id="GO:0006164">
    <property type="term" value="P:purine nucleotide biosynthetic process"/>
    <property type="evidence" value="ECO:0007669"/>
    <property type="project" value="TreeGrafter"/>
</dbReference>
<dbReference type="Pfam" id="PF00156">
    <property type="entry name" value="Pribosyltran"/>
    <property type="match status" value="1"/>
</dbReference>
<organism evidence="5 6">
    <name type="scientific">Pandoraea sputorum</name>
    <dbReference type="NCBI Taxonomy" id="93222"/>
    <lineage>
        <taxon>Bacteria</taxon>
        <taxon>Pseudomonadati</taxon>
        <taxon>Pseudomonadota</taxon>
        <taxon>Betaproteobacteria</taxon>
        <taxon>Burkholderiales</taxon>
        <taxon>Burkholderiaceae</taxon>
        <taxon>Pandoraea</taxon>
    </lineage>
</organism>
<dbReference type="EMBL" id="LT906435">
    <property type="protein sequence ID" value="SNU85299.1"/>
    <property type="molecule type" value="Genomic_DNA"/>
</dbReference>
<dbReference type="PANTHER" id="PTHR10210:SF41">
    <property type="entry name" value="RIBOSE-PHOSPHATE PYROPHOSPHOKINASE 1, CHLOROPLASTIC"/>
    <property type="match status" value="1"/>
</dbReference>
<dbReference type="GO" id="GO:0002189">
    <property type="term" value="C:ribose phosphate diphosphokinase complex"/>
    <property type="evidence" value="ECO:0007669"/>
    <property type="project" value="TreeGrafter"/>
</dbReference>
<dbReference type="OrthoDB" id="324294at2"/>
<dbReference type="KEGG" id="pspu:NA29_16200"/>
<dbReference type="AlphaFoldDB" id="A0A239SJ65"/>
<dbReference type="PANTHER" id="PTHR10210">
    <property type="entry name" value="RIBOSE-PHOSPHATE DIPHOSPHOKINASE FAMILY MEMBER"/>
    <property type="match status" value="1"/>
</dbReference>
<proteinExistence type="inferred from homology"/>
<reference evidence="5 6" key="1">
    <citation type="submission" date="2017-06" db="EMBL/GenBank/DDBJ databases">
        <authorList>
            <consortium name="Pathogen Informatics"/>
        </authorList>
    </citation>
    <scope>NUCLEOTIDE SEQUENCE [LARGE SCALE GENOMIC DNA]</scope>
    <source>
        <strain evidence="5 6">NCTC13161</strain>
    </source>
</reference>
<dbReference type="InterPro" id="IPR029099">
    <property type="entry name" value="Pribosyltran_N"/>
</dbReference>
<dbReference type="InterPro" id="IPR000836">
    <property type="entry name" value="PRTase_dom"/>
</dbReference>
<evidence type="ECO:0000256" key="2">
    <source>
        <dbReference type="RuleBase" id="RU004324"/>
    </source>
</evidence>
<comment type="similarity">
    <text evidence="2">Belongs to the ribose-phosphate pyrophosphokinase family.</text>
</comment>